<evidence type="ECO:0000259" key="1">
    <source>
        <dbReference type="Pfam" id="PF12728"/>
    </source>
</evidence>
<dbReference type="EMBL" id="RHPO01000007">
    <property type="protein sequence ID" value="RRT92663.1"/>
    <property type="molecule type" value="Genomic_DNA"/>
</dbReference>
<dbReference type="AlphaFoldDB" id="A0A3R8SSH2"/>
<organism evidence="2 3">
    <name type="scientific">Empedobacter falsenii</name>
    <dbReference type="NCBI Taxonomy" id="343874"/>
    <lineage>
        <taxon>Bacteria</taxon>
        <taxon>Pseudomonadati</taxon>
        <taxon>Bacteroidota</taxon>
        <taxon>Flavobacteriia</taxon>
        <taxon>Flavobacteriales</taxon>
        <taxon>Weeksellaceae</taxon>
        <taxon>Empedobacter</taxon>
    </lineage>
</organism>
<gene>
    <name evidence="2" type="ORF">EGI89_05215</name>
</gene>
<name>A0A3R8SSH2_9FLAO</name>
<dbReference type="PANTHER" id="PTHR34585">
    <property type="match status" value="1"/>
</dbReference>
<accession>A0A3R8SSH2</accession>
<dbReference type="Proteomes" id="UP000267844">
    <property type="component" value="Unassembled WGS sequence"/>
</dbReference>
<dbReference type="Pfam" id="PF12728">
    <property type="entry name" value="HTH_17"/>
    <property type="match status" value="1"/>
</dbReference>
<dbReference type="RefSeq" id="WP_038331103.1">
    <property type="nucleotide sequence ID" value="NZ_JSYQ01000002.1"/>
</dbReference>
<evidence type="ECO:0000313" key="2">
    <source>
        <dbReference type="EMBL" id="RRT92663.1"/>
    </source>
</evidence>
<keyword evidence="2" id="KW-0238">DNA-binding</keyword>
<dbReference type="GO" id="GO:0003677">
    <property type="term" value="F:DNA binding"/>
    <property type="evidence" value="ECO:0007669"/>
    <property type="project" value="UniProtKB-KW"/>
</dbReference>
<dbReference type="InterPro" id="IPR041657">
    <property type="entry name" value="HTH_17"/>
</dbReference>
<comment type="caution">
    <text evidence="2">The sequence shown here is derived from an EMBL/GenBank/DDBJ whole genome shotgun (WGS) entry which is preliminary data.</text>
</comment>
<dbReference type="OrthoDB" id="9936377at2"/>
<evidence type="ECO:0000313" key="3">
    <source>
        <dbReference type="Proteomes" id="UP000267844"/>
    </source>
</evidence>
<dbReference type="SUPFAM" id="SSF46955">
    <property type="entry name" value="Putative DNA-binding domain"/>
    <property type="match status" value="1"/>
</dbReference>
<sequence>MKNSTYSQHYLYALQKTTKKLIRKNIDQLIFTDDDILCDEEVMKILKISKRSLFDYRKKGLLQYIKIGGRYYYIRLFLYLDLLHLYQIPLEHDDDG</sequence>
<dbReference type="PANTHER" id="PTHR34585:SF22">
    <property type="entry name" value="HELIX-TURN-HELIX DOMAIN-CONTAINING PROTEIN"/>
    <property type="match status" value="1"/>
</dbReference>
<proteinExistence type="predicted"/>
<dbReference type="InterPro" id="IPR009061">
    <property type="entry name" value="DNA-bd_dom_put_sf"/>
</dbReference>
<protein>
    <submittedName>
        <fullName evidence="2">DNA-binding protein</fullName>
    </submittedName>
</protein>
<reference evidence="2 3" key="1">
    <citation type="submission" date="2018-10" db="EMBL/GenBank/DDBJ databases">
        <title>Transmission dynamics of multidrug resistant bacteria on intensive care unit surfaces.</title>
        <authorList>
            <person name="D'Souza A.W."/>
            <person name="Potter R.F."/>
            <person name="Wallace M."/>
            <person name="Shupe A."/>
            <person name="Patel S."/>
            <person name="Sun S."/>
            <person name="Gul D."/>
            <person name="Kwon J.H."/>
            <person name="Andleeb S."/>
            <person name="Burnham C.-A.D."/>
            <person name="Dantas G."/>
        </authorList>
    </citation>
    <scope>NUCLEOTIDE SEQUENCE [LARGE SCALE GENOMIC DNA]</scope>
    <source>
        <strain evidence="2 3">WF_348</strain>
    </source>
</reference>
<feature type="domain" description="Helix-turn-helix" evidence="1">
    <location>
        <begin position="40"/>
        <end position="74"/>
    </location>
</feature>